<evidence type="ECO:0000256" key="1">
    <source>
        <dbReference type="ARBA" id="ARBA00022553"/>
    </source>
</evidence>
<feature type="region of interest" description="Disordered" evidence="4">
    <location>
        <begin position="22"/>
        <end position="49"/>
    </location>
</feature>
<dbReference type="EMBL" id="KV426156">
    <property type="protein sequence ID" value="KZV86434.1"/>
    <property type="molecule type" value="Genomic_DNA"/>
</dbReference>
<dbReference type="InterPro" id="IPR001789">
    <property type="entry name" value="Sig_transdc_resp-reg_receiver"/>
</dbReference>
<keyword evidence="7" id="KW-1185">Reference proteome</keyword>
<evidence type="ECO:0000259" key="5">
    <source>
        <dbReference type="PROSITE" id="PS50110"/>
    </source>
</evidence>
<dbReference type="OrthoDB" id="21225at2759"/>
<dbReference type="SUPFAM" id="SSF52172">
    <property type="entry name" value="CheY-like"/>
    <property type="match status" value="1"/>
</dbReference>
<dbReference type="CDD" id="cd17546">
    <property type="entry name" value="REC_hyHK_CKI1_RcsC-like"/>
    <property type="match status" value="1"/>
</dbReference>
<dbReference type="Proteomes" id="UP000077266">
    <property type="component" value="Unassembled WGS sequence"/>
</dbReference>
<feature type="compositionally biased region" description="Basic and acidic residues" evidence="4">
    <location>
        <begin position="142"/>
        <end position="152"/>
    </location>
</feature>
<feature type="compositionally biased region" description="Low complexity" evidence="4">
    <location>
        <begin position="153"/>
        <end position="193"/>
    </location>
</feature>
<evidence type="ECO:0000256" key="3">
    <source>
        <dbReference type="PROSITE-ProRule" id="PRU00169"/>
    </source>
</evidence>
<keyword evidence="2" id="KW-0902">Two-component regulatory system</keyword>
<feature type="domain" description="Response regulatory" evidence="5">
    <location>
        <begin position="1"/>
        <end position="100"/>
    </location>
</feature>
<dbReference type="InterPro" id="IPR011006">
    <property type="entry name" value="CheY-like_superfamily"/>
</dbReference>
<reference evidence="6 7" key="1">
    <citation type="journal article" date="2016" name="Mol. Biol. Evol.">
        <title>Comparative Genomics of Early-Diverging Mushroom-Forming Fungi Provides Insights into the Origins of Lignocellulose Decay Capabilities.</title>
        <authorList>
            <person name="Nagy L.G."/>
            <person name="Riley R."/>
            <person name="Tritt A."/>
            <person name="Adam C."/>
            <person name="Daum C."/>
            <person name="Floudas D."/>
            <person name="Sun H."/>
            <person name="Yadav J.S."/>
            <person name="Pangilinan J."/>
            <person name="Larsson K.H."/>
            <person name="Matsuura K."/>
            <person name="Barry K."/>
            <person name="Labutti K."/>
            <person name="Kuo R."/>
            <person name="Ohm R.A."/>
            <person name="Bhattacharya S.S."/>
            <person name="Shirouzu T."/>
            <person name="Yoshinaga Y."/>
            <person name="Martin F.M."/>
            <person name="Grigoriev I.V."/>
            <person name="Hibbett D.S."/>
        </authorList>
    </citation>
    <scope>NUCLEOTIDE SEQUENCE [LARGE SCALE GENOMIC DNA]</scope>
    <source>
        <strain evidence="6 7">HHB12029</strain>
    </source>
</reference>
<proteinExistence type="predicted"/>
<evidence type="ECO:0000256" key="2">
    <source>
        <dbReference type="ARBA" id="ARBA00023012"/>
    </source>
</evidence>
<evidence type="ECO:0000313" key="7">
    <source>
        <dbReference type="Proteomes" id="UP000077266"/>
    </source>
</evidence>
<dbReference type="STRING" id="1314781.A0A165EA32"/>
<evidence type="ECO:0000256" key="4">
    <source>
        <dbReference type="SAM" id="MobiDB-lite"/>
    </source>
</evidence>
<keyword evidence="1 3" id="KW-0597">Phosphoprotein</keyword>
<dbReference type="PANTHER" id="PTHR45339:SF1">
    <property type="entry name" value="HYBRID SIGNAL TRANSDUCTION HISTIDINE KINASE J"/>
    <property type="match status" value="1"/>
</dbReference>
<sequence length="278" mass="29410">MDIHMPVMDGISATREIRRLELGPRPLPSPSAESSNTLEPAATLQPPGGGSPFRSSVIIVALTASNLESDRIAALAAGCNDYIMKPVSLEWLRQKIMEWGSIKALQMWAVVPATFDAQQEQKALDVASHLKLPRSRTASPEKPSRSSARERSVSPSNRPPSAARSVSSTRSISPSPTRSVAPALAASASEESLGVPQTPEDDQGLNLTVHVPIVEALALDLRTPEANVPDAAGDAPVPLVKTAEDRTTPPVELPGVIAAAELEAYMDSDYDAASSARE</sequence>
<feature type="region of interest" description="Disordered" evidence="4">
    <location>
        <begin position="229"/>
        <end position="248"/>
    </location>
</feature>
<name>A0A165EA32_EXIGL</name>
<feature type="region of interest" description="Disordered" evidence="4">
    <location>
        <begin position="127"/>
        <end position="204"/>
    </location>
</feature>
<protein>
    <recommendedName>
        <fullName evidence="5">Response regulatory domain-containing protein</fullName>
    </recommendedName>
</protein>
<dbReference type="InParanoid" id="A0A165EA32"/>
<dbReference type="AlphaFoldDB" id="A0A165EA32"/>
<dbReference type="Gene3D" id="3.40.50.2300">
    <property type="match status" value="1"/>
</dbReference>
<organism evidence="6 7">
    <name type="scientific">Exidia glandulosa HHB12029</name>
    <dbReference type="NCBI Taxonomy" id="1314781"/>
    <lineage>
        <taxon>Eukaryota</taxon>
        <taxon>Fungi</taxon>
        <taxon>Dikarya</taxon>
        <taxon>Basidiomycota</taxon>
        <taxon>Agaricomycotina</taxon>
        <taxon>Agaricomycetes</taxon>
        <taxon>Auriculariales</taxon>
        <taxon>Exidiaceae</taxon>
        <taxon>Exidia</taxon>
    </lineage>
</organism>
<dbReference type="PANTHER" id="PTHR45339">
    <property type="entry name" value="HYBRID SIGNAL TRANSDUCTION HISTIDINE KINASE J"/>
    <property type="match status" value="1"/>
</dbReference>
<dbReference type="PROSITE" id="PS50110">
    <property type="entry name" value="RESPONSE_REGULATORY"/>
    <property type="match status" value="1"/>
</dbReference>
<accession>A0A165EA32</accession>
<dbReference type="GO" id="GO:0000160">
    <property type="term" value="P:phosphorelay signal transduction system"/>
    <property type="evidence" value="ECO:0007669"/>
    <property type="project" value="UniProtKB-KW"/>
</dbReference>
<feature type="modified residue" description="4-aspartylphosphate" evidence="3">
    <location>
        <position position="2"/>
    </location>
</feature>
<gene>
    <name evidence="6" type="ORF">EXIGLDRAFT_681038</name>
</gene>
<evidence type="ECO:0000313" key="6">
    <source>
        <dbReference type="EMBL" id="KZV86434.1"/>
    </source>
</evidence>